<comment type="caution">
    <text evidence="2">The sequence shown here is derived from an EMBL/GenBank/DDBJ whole genome shotgun (WGS) entry which is preliminary data.</text>
</comment>
<dbReference type="RefSeq" id="WP_057453324.1">
    <property type="nucleotide sequence ID" value="NZ_RBTE01000490.1"/>
</dbReference>
<proteinExistence type="predicted"/>
<organism evidence="2 3">
    <name type="scientific">Pseudomonas savastanoi</name>
    <name type="common">Pseudomonas syringae pv. savastanoi</name>
    <dbReference type="NCBI Taxonomy" id="29438"/>
    <lineage>
        <taxon>Bacteria</taxon>
        <taxon>Pseudomonadati</taxon>
        <taxon>Pseudomonadota</taxon>
        <taxon>Gammaproteobacteria</taxon>
        <taxon>Pseudomonadales</taxon>
        <taxon>Pseudomonadaceae</taxon>
        <taxon>Pseudomonas</taxon>
    </lineage>
</organism>
<evidence type="ECO:0000313" key="3">
    <source>
        <dbReference type="Proteomes" id="UP000278180"/>
    </source>
</evidence>
<accession>A0A3M5JC78</accession>
<dbReference type="Proteomes" id="UP000278180">
    <property type="component" value="Unassembled WGS sequence"/>
</dbReference>
<evidence type="ECO:0000256" key="1">
    <source>
        <dbReference type="SAM" id="Coils"/>
    </source>
</evidence>
<feature type="coiled-coil region" evidence="1">
    <location>
        <begin position="37"/>
        <end position="71"/>
    </location>
</feature>
<keyword evidence="1" id="KW-0175">Coiled coil</keyword>
<reference evidence="2 3" key="1">
    <citation type="submission" date="2018-08" db="EMBL/GenBank/DDBJ databases">
        <title>Recombination of ecologically and evolutionarily significant loci maintains genetic cohesion in the Pseudomonas syringae species complex.</title>
        <authorList>
            <person name="Dillon M."/>
            <person name="Thakur S."/>
            <person name="Almeida R.N.D."/>
            <person name="Weir B.S."/>
            <person name="Guttman D.S."/>
        </authorList>
    </citation>
    <scope>NUCLEOTIDE SEQUENCE [LARGE SCALE GENOMIC DNA]</scope>
    <source>
        <strain evidence="2 3">ICMP 13684</strain>
    </source>
</reference>
<name>A0A3M5JC78_PSESS</name>
<dbReference type="EMBL" id="RBTE01000490">
    <property type="protein sequence ID" value="RMT21051.1"/>
    <property type="molecule type" value="Genomic_DNA"/>
</dbReference>
<dbReference type="AlphaFoldDB" id="A0A3M5JC78"/>
<protein>
    <submittedName>
        <fullName evidence="2">Uncharacterized protein</fullName>
    </submittedName>
</protein>
<gene>
    <name evidence="2" type="ORF">ALP51_01683</name>
</gene>
<evidence type="ECO:0000313" key="2">
    <source>
        <dbReference type="EMBL" id="RMT21051.1"/>
    </source>
</evidence>
<sequence length="137" mass="15720">MGNFLLVPWFVFWTILISQFGLMEPFKHKNQEVIKTREEVIQDIATKKARAEKLEKEASAIRAAYGKALKNCTGRSFDTGEGKPVGTSYDYANYVFNTYEKTCYVTKMSGVIDGAYTYSFEKAYTLDLPDYSLVYRQ</sequence>